<feature type="transmembrane region" description="Helical" evidence="7">
    <location>
        <begin position="113"/>
        <end position="137"/>
    </location>
</feature>
<keyword evidence="3" id="KW-1003">Cell membrane</keyword>
<evidence type="ECO:0000256" key="3">
    <source>
        <dbReference type="ARBA" id="ARBA00022475"/>
    </source>
</evidence>
<evidence type="ECO:0000313" key="9">
    <source>
        <dbReference type="EMBL" id="OJG08886.1"/>
    </source>
</evidence>
<dbReference type="STRING" id="328396.RU93_GL001330"/>
<feature type="transmembrane region" description="Helical" evidence="7">
    <location>
        <begin position="252"/>
        <end position="275"/>
    </location>
</feature>
<dbReference type="PANTHER" id="PTHR43744:SF6">
    <property type="entry name" value="ABC TRANSPORTER PERMEASE PROTEIN YESQ-RELATED"/>
    <property type="match status" value="1"/>
</dbReference>
<feature type="transmembrane region" description="Helical" evidence="7">
    <location>
        <begin position="16"/>
        <end position="38"/>
    </location>
</feature>
<feature type="transmembrane region" description="Helical" evidence="7">
    <location>
        <begin position="149"/>
        <end position="169"/>
    </location>
</feature>
<dbReference type="GO" id="GO:0055085">
    <property type="term" value="P:transmembrane transport"/>
    <property type="evidence" value="ECO:0007669"/>
    <property type="project" value="InterPro"/>
</dbReference>
<comment type="caution">
    <text evidence="9">The sequence shown here is derived from an EMBL/GenBank/DDBJ whole genome shotgun (WGS) entry which is preliminary data.</text>
</comment>
<keyword evidence="5 7" id="KW-1133">Transmembrane helix</keyword>
<feature type="transmembrane region" description="Helical" evidence="7">
    <location>
        <begin position="85"/>
        <end position="104"/>
    </location>
</feature>
<dbReference type="InterPro" id="IPR000515">
    <property type="entry name" value="MetI-like"/>
</dbReference>
<dbReference type="Pfam" id="PF00528">
    <property type="entry name" value="BPD_transp_1"/>
    <property type="match status" value="1"/>
</dbReference>
<dbReference type="SUPFAM" id="SSF161098">
    <property type="entry name" value="MetI-like"/>
    <property type="match status" value="1"/>
</dbReference>
<evidence type="ECO:0000256" key="5">
    <source>
        <dbReference type="ARBA" id="ARBA00022989"/>
    </source>
</evidence>
<proteinExistence type="inferred from homology"/>
<keyword evidence="4 7" id="KW-0812">Transmembrane</keyword>
<comment type="subcellular location">
    <subcellularLocation>
        <location evidence="1 7">Cell membrane</location>
        <topology evidence="1 7">Multi-pass membrane protein</topology>
    </subcellularLocation>
</comment>
<evidence type="ECO:0000313" key="10">
    <source>
        <dbReference type="Proteomes" id="UP000182149"/>
    </source>
</evidence>
<keyword evidence="10" id="KW-1185">Reference proteome</keyword>
<name>A0A1L8QN90_9ENTE</name>
<gene>
    <name evidence="9" type="ORF">RU93_GL001330</name>
</gene>
<evidence type="ECO:0000256" key="2">
    <source>
        <dbReference type="ARBA" id="ARBA00022448"/>
    </source>
</evidence>
<keyword evidence="6 7" id="KW-0472">Membrane</keyword>
<evidence type="ECO:0000256" key="4">
    <source>
        <dbReference type="ARBA" id="ARBA00022692"/>
    </source>
</evidence>
<feature type="domain" description="ABC transmembrane type-1" evidence="8">
    <location>
        <begin position="78"/>
        <end position="270"/>
    </location>
</feature>
<accession>A0A1L8QN90</accession>
<dbReference type="EMBL" id="JXKD01000026">
    <property type="protein sequence ID" value="OJG08886.1"/>
    <property type="molecule type" value="Genomic_DNA"/>
</dbReference>
<reference evidence="9 10" key="1">
    <citation type="submission" date="2014-12" db="EMBL/GenBank/DDBJ databases">
        <title>Draft genome sequences of 29 type strains of Enterococci.</title>
        <authorList>
            <person name="Zhong Z."/>
            <person name="Sun Z."/>
            <person name="Liu W."/>
            <person name="Zhang W."/>
            <person name="Zhang H."/>
        </authorList>
    </citation>
    <scope>NUCLEOTIDE SEQUENCE [LARGE SCALE GENOMIC DNA]</scope>
    <source>
        <strain evidence="9 10">DSM 17690</strain>
    </source>
</reference>
<dbReference type="Proteomes" id="UP000182149">
    <property type="component" value="Unassembled WGS sequence"/>
</dbReference>
<dbReference type="OrthoDB" id="9771544at2"/>
<dbReference type="PANTHER" id="PTHR43744">
    <property type="entry name" value="ABC TRANSPORTER PERMEASE PROTEIN MG189-RELATED-RELATED"/>
    <property type="match status" value="1"/>
</dbReference>
<evidence type="ECO:0000256" key="6">
    <source>
        <dbReference type="ARBA" id="ARBA00023136"/>
    </source>
</evidence>
<evidence type="ECO:0000256" key="7">
    <source>
        <dbReference type="RuleBase" id="RU363032"/>
    </source>
</evidence>
<dbReference type="GO" id="GO:0005886">
    <property type="term" value="C:plasma membrane"/>
    <property type="evidence" value="ECO:0007669"/>
    <property type="project" value="UniProtKB-SubCell"/>
</dbReference>
<evidence type="ECO:0000256" key="1">
    <source>
        <dbReference type="ARBA" id="ARBA00004651"/>
    </source>
</evidence>
<dbReference type="InterPro" id="IPR035906">
    <property type="entry name" value="MetI-like_sf"/>
</dbReference>
<dbReference type="Gene3D" id="1.10.3720.10">
    <property type="entry name" value="MetI-like"/>
    <property type="match status" value="1"/>
</dbReference>
<dbReference type="CDD" id="cd06261">
    <property type="entry name" value="TM_PBP2"/>
    <property type="match status" value="1"/>
</dbReference>
<organism evidence="9 10">
    <name type="scientific">Enterococcus aquimarinus</name>
    <dbReference type="NCBI Taxonomy" id="328396"/>
    <lineage>
        <taxon>Bacteria</taxon>
        <taxon>Bacillati</taxon>
        <taxon>Bacillota</taxon>
        <taxon>Bacilli</taxon>
        <taxon>Lactobacillales</taxon>
        <taxon>Enterococcaceae</taxon>
        <taxon>Enterococcus</taxon>
    </lineage>
</organism>
<keyword evidence="2 7" id="KW-0813">Transport</keyword>
<protein>
    <recommendedName>
        <fullName evidence="8">ABC transmembrane type-1 domain-containing protein</fullName>
    </recommendedName>
</protein>
<feature type="transmembrane region" description="Helical" evidence="7">
    <location>
        <begin position="190"/>
        <end position="215"/>
    </location>
</feature>
<sequence>MEMSSSRRKFNEMIRYALLILVGIILLYPLFWMVGSAFKQNQDIFGTLNIFPPADRIVTTNFKDAWQITKEHTILYYFGNTLKFLIPKTIFTVLSCLVTAYVIARKSFKGKKFVFTAVIVTLLMPELAFRIPLYLLYREMGLLDTFASLYISDIFASSSFFVFMIIQFMRTIPRELDEAAVMDGCNDLQILFMIIVPVIRPILITVALLCFMWGMNDFQGPLIFLNSPDKTVLSVVLKQQLDGEAMVNYGRVFAASCLGLLPMIALFFSGSRYFVDGVANTGGKE</sequence>
<dbReference type="RefSeq" id="WP_071875764.1">
    <property type="nucleotide sequence ID" value="NZ_JBHSHF010000001.1"/>
</dbReference>
<dbReference type="PROSITE" id="PS50928">
    <property type="entry name" value="ABC_TM1"/>
    <property type="match status" value="1"/>
</dbReference>
<comment type="similarity">
    <text evidence="7">Belongs to the binding-protein-dependent transport system permease family.</text>
</comment>
<evidence type="ECO:0000259" key="8">
    <source>
        <dbReference type="PROSITE" id="PS50928"/>
    </source>
</evidence>
<dbReference type="AlphaFoldDB" id="A0A1L8QN90"/>